<evidence type="ECO:0000313" key="7">
    <source>
        <dbReference type="EMBL" id="SDX57483.1"/>
    </source>
</evidence>
<keyword evidence="9" id="KW-1185">Reference proteome</keyword>
<protein>
    <submittedName>
        <fullName evidence="8">O-antigen ligase</fullName>
    </submittedName>
</protein>
<feature type="transmembrane region" description="Helical" evidence="5">
    <location>
        <begin position="370"/>
        <end position="388"/>
    </location>
</feature>
<dbReference type="InterPro" id="IPR007016">
    <property type="entry name" value="O-antigen_ligase-rel_domated"/>
</dbReference>
<evidence type="ECO:0000256" key="2">
    <source>
        <dbReference type="ARBA" id="ARBA00022692"/>
    </source>
</evidence>
<dbReference type="GO" id="GO:0016874">
    <property type="term" value="F:ligase activity"/>
    <property type="evidence" value="ECO:0007669"/>
    <property type="project" value="UniProtKB-KW"/>
</dbReference>
<dbReference type="Pfam" id="PF04932">
    <property type="entry name" value="Wzy_C"/>
    <property type="match status" value="1"/>
</dbReference>
<keyword evidence="2 5" id="KW-0812">Transmembrane</keyword>
<name>A0A1H3DIK4_9RHOB</name>
<dbReference type="AlphaFoldDB" id="A0A1H3DIK4"/>
<comment type="subcellular location">
    <subcellularLocation>
        <location evidence="1">Membrane</location>
        <topology evidence="1">Multi-pass membrane protein</topology>
    </subcellularLocation>
</comment>
<dbReference type="PANTHER" id="PTHR37422:SF13">
    <property type="entry name" value="LIPOPOLYSACCHARIDE BIOSYNTHESIS PROTEIN PA4999-RELATED"/>
    <property type="match status" value="1"/>
</dbReference>
<dbReference type="Proteomes" id="UP000198539">
    <property type="component" value="Unassembled WGS sequence"/>
</dbReference>
<dbReference type="EMBL" id="FNOM01000014">
    <property type="protein sequence ID" value="SDX66245.1"/>
    <property type="molecule type" value="Genomic_DNA"/>
</dbReference>
<evidence type="ECO:0000256" key="3">
    <source>
        <dbReference type="ARBA" id="ARBA00022989"/>
    </source>
</evidence>
<sequence>MMKHRQIFILGVSVVGFGVIQALPIADMLPGFLLRLPGSVASTSAIRTISVAPDASLLAALRLIIYLIFLVLVFEVAAQPNRGERIGWMLFFGITAHAVWGLISLNFLGDTLLLGEKFAYQGVATGTFVNRNSYATFLGFGIVLGVALSLGRRAHPFNRTLHDRSWLSPERVEMLAIWVMISLIALALLATQSRMGVFATIIAGLLTFVVISIKQQYSVKSIIATGGVGLFVLATVAPLGGNLGVLERFLFVEQASETRLDFYRQMIGMIEARPFTGYGLDAFAAAFELHRAPPITSPRVLELGHNSYLTLWVELGLFFGSLPLIALITAAGVIIQRILRQTTNLAMPAAALGVLCLGAIHSLVDFSLEIPANLLVFLAVVAIGAAHWRKREAETIQGL</sequence>
<proteinExistence type="predicted"/>
<feature type="transmembrane region" description="Helical" evidence="5">
    <location>
        <begin position="345"/>
        <end position="364"/>
    </location>
</feature>
<evidence type="ECO:0000256" key="5">
    <source>
        <dbReference type="SAM" id="Phobius"/>
    </source>
</evidence>
<dbReference type="STRING" id="564137.SAMN04488238_11051"/>
<keyword evidence="3 5" id="KW-1133">Transmembrane helix</keyword>
<accession>A0A1H3DIK4</accession>
<dbReference type="EMBL" id="FNOM01000010">
    <property type="protein sequence ID" value="SDX57483.1"/>
    <property type="molecule type" value="Genomic_DNA"/>
</dbReference>
<organism evidence="8 9">
    <name type="scientific">Roseicitreum antarcticum</name>
    <dbReference type="NCBI Taxonomy" id="564137"/>
    <lineage>
        <taxon>Bacteria</taxon>
        <taxon>Pseudomonadati</taxon>
        <taxon>Pseudomonadota</taxon>
        <taxon>Alphaproteobacteria</taxon>
        <taxon>Rhodobacterales</taxon>
        <taxon>Paracoccaceae</taxon>
        <taxon>Roseicitreum</taxon>
    </lineage>
</organism>
<evidence type="ECO:0000313" key="9">
    <source>
        <dbReference type="Proteomes" id="UP000198539"/>
    </source>
</evidence>
<feature type="domain" description="O-antigen ligase-related" evidence="6">
    <location>
        <begin position="181"/>
        <end position="318"/>
    </location>
</feature>
<evidence type="ECO:0000256" key="1">
    <source>
        <dbReference type="ARBA" id="ARBA00004141"/>
    </source>
</evidence>
<keyword evidence="8" id="KW-0436">Ligase</keyword>
<evidence type="ECO:0000259" key="6">
    <source>
        <dbReference type="Pfam" id="PF04932"/>
    </source>
</evidence>
<feature type="transmembrane region" description="Helical" evidence="5">
    <location>
        <begin position="172"/>
        <end position="190"/>
    </location>
</feature>
<evidence type="ECO:0000256" key="4">
    <source>
        <dbReference type="ARBA" id="ARBA00023136"/>
    </source>
</evidence>
<evidence type="ECO:0000313" key="8">
    <source>
        <dbReference type="EMBL" id="SDX66245.1"/>
    </source>
</evidence>
<dbReference type="InterPro" id="IPR051533">
    <property type="entry name" value="WaaL-like"/>
</dbReference>
<reference evidence="8 9" key="1">
    <citation type="submission" date="2016-10" db="EMBL/GenBank/DDBJ databases">
        <authorList>
            <person name="de Groot N.N."/>
        </authorList>
    </citation>
    <scope>NUCLEOTIDE SEQUENCE [LARGE SCALE GENOMIC DNA]</scope>
    <source>
        <strain evidence="8 9">CGMCC 1.8894</strain>
    </source>
</reference>
<feature type="transmembrane region" description="Helical" evidence="5">
    <location>
        <begin position="311"/>
        <end position="333"/>
    </location>
</feature>
<feature type="transmembrane region" description="Helical" evidence="5">
    <location>
        <begin position="134"/>
        <end position="151"/>
    </location>
</feature>
<gene>
    <name evidence="7" type="ORF">SAMN04488238_11051</name>
    <name evidence="8" type="ORF">SAMN04488238_1141</name>
</gene>
<feature type="transmembrane region" description="Helical" evidence="5">
    <location>
        <begin position="55"/>
        <end position="74"/>
    </location>
</feature>
<keyword evidence="4 5" id="KW-0472">Membrane</keyword>
<feature type="transmembrane region" description="Helical" evidence="5">
    <location>
        <begin position="86"/>
        <end position="108"/>
    </location>
</feature>
<dbReference type="GO" id="GO:0016020">
    <property type="term" value="C:membrane"/>
    <property type="evidence" value="ECO:0007669"/>
    <property type="project" value="UniProtKB-SubCell"/>
</dbReference>
<feature type="transmembrane region" description="Helical" evidence="5">
    <location>
        <begin position="196"/>
        <end position="213"/>
    </location>
</feature>
<feature type="transmembrane region" description="Helical" evidence="5">
    <location>
        <begin position="222"/>
        <end position="241"/>
    </location>
</feature>
<dbReference type="PANTHER" id="PTHR37422">
    <property type="entry name" value="TEICHURONIC ACID BIOSYNTHESIS PROTEIN TUAE"/>
    <property type="match status" value="1"/>
</dbReference>